<feature type="signal peptide" evidence="1">
    <location>
        <begin position="1"/>
        <end position="20"/>
    </location>
</feature>
<evidence type="ECO:0000313" key="3">
    <source>
        <dbReference type="Proteomes" id="UP000017813"/>
    </source>
</evidence>
<proteinExistence type="predicted"/>
<dbReference type="OrthoDB" id="8613996at2"/>
<gene>
    <name evidence="2" type="ORF">HMPREF9021_01944</name>
</gene>
<reference evidence="2 3" key="2">
    <citation type="submission" date="2011-10" db="EMBL/GenBank/DDBJ databases">
        <title>The Genome Sequence of Simonsiella muelleri ATCC 29453.</title>
        <authorList>
            <consortium name="The Broad Institute Genome Sequencing Platform"/>
            <consortium name="The Broad Institute Genome Sequencing Center for Infectious Disease"/>
            <person name="Earl A."/>
            <person name="Ward D."/>
            <person name="Feldgarden M."/>
            <person name="Gevers D."/>
            <person name="Izard J."/>
            <person name="Baranova O.V."/>
            <person name="Blanton J.M."/>
            <person name="Tanner A.C."/>
            <person name="Dewhirst F."/>
            <person name="Young S.K."/>
            <person name="Zeng Q."/>
            <person name="Gargeya S."/>
            <person name="Fitzgerald M."/>
            <person name="Haas B."/>
            <person name="Abouelleil A."/>
            <person name="Alvarado L."/>
            <person name="Arachchi H.M."/>
            <person name="Berlin A."/>
            <person name="Brown A."/>
            <person name="Chapman S.B."/>
            <person name="Chen Z."/>
            <person name="Dunbar C."/>
            <person name="Freedman E."/>
            <person name="Gearin G."/>
            <person name="Goldberg J."/>
            <person name="Griggs A."/>
            <person name="Gujja S."/>
            <person name="Heiman D."/>
            <person name="Howarth C."/>
            <person name="Larson L."/>
            <person name="Lui A."/>
            <person name="MacDonald P.J.P."/>
            <person name="Montmayeur A."/>
            <person name="Murphy C."/>
            <person name="Neiman D."/>
            <person name="Pearson M."/>
            <person name="Priest M."/>
            <person name="Roberts A."/>
            <person name="Saif S."/>
            <person name="Shea T."/>
            <person name="Shenoy N."/>
            <person name="Sisk P."/>
            <person name="Stolte C."/>
            <person name="Sykes S."/>
            <person name="Wortman J."/>
            <person name="Nusbaum C."/>
            <person name="Birren B."/>
        </authorList>
    </citation>
    <scope>NUCLEOTIDE SEQUENCE [LARGE SCALE GENOMIC DNA]</scope>
    <source>
        <strain evidence="2 3">ATCC 29453</strain>
    </source>
</reference>
<comment type="caution">
    <text evidence="2">The sequence shown here is derived from an EMBL/GenBank/DDBJ whole genome shotgun (WGS) entry which is preliminary data.</text>
</comment>
<evidence type="ECO:0000313" key="2">
    <source>
        <dbReference type="EMBL" id="EFG30175.1"/>
    </source>
</evidence>
<dbReference type="RefSeq" id="WP_002642248.1">
    <property type="nucleotide sequence ID" value="NZ_CP019448.1"/>
</dbReference>
<dbReference type="HOGENOM" id="CLU_1814527_0_0_4"/>
<organism evidence="2 3">
    <name type="scientific">Simonsiella muelleri ATCC 29453</name>
    <dbReference type="NCBI Taxonomy" id="641147"/>
    <lineage>
        <taxon>Bacteria</taxon>
        <taxon>Pseudomonadati</taxon>
        <taxon>Pseudomonadota</taxon>
        <taxon>Betaproteobacteria</taxon>
        <taxon>Neisseriales</taxon>
        <taxon>Neisseriaceae</taxon>
        <taxon>Simonsiella</taxon>
    </lineage>
</organism>
<dbReference type="KEGG" id="smur:BWP33_08685"/>
<dbReference type="Proteomes" id="UP000017813">
    <property type="component" value="Unassembled WGS sequence"/>
</dbReference>
<keyword evidence="1" id="KW-0732">Signal</keyword>
<accession>V9HK54</accession>
<sequence>MKISVLIATVLVLCAPAAFAQPIFQCTTPNGKQIQLLDNGKTLEYSFGKVGKPEIVVRVPRSQARYYDWRGVGRSIAYSVDIPNGDVVYNIHHAYDRIEQKIAAGVAVQMPGNQWVEVNCHPKAIRVNQLDNVKNIPSGYDD</sequence>
<dbReference type="STRING" id="641147.HMPREF9021_01944"/>
<feature type="chain" id="PRO_5030178957" description="DUF4124 domain-containing protein" evidence="1">
    <location>
        <begin position="21"/>
        <end position="142"/>
    </location>
</feature>
<evidence type="ECO:0000256" key="1">
    <source>
        <dbReference type="SAM" id="SignalP"/>
    </source>
</evidence>
<reference evidence="2 3" key="1">
    <citation type="submission" date="2010-03" db="EMBL/GenBank/DDBJ databases">
        <authorList>
            <consortium name="The Broad Institute Genome Sequencing Platform"/>
            <person name="Ward D."/>
            <person name="Earl A."/>
            <person name="Feldgarden M."/>
            <person name="Gevers D."/>
            <person name="Young S."/>
            <person name="Zeng Q."/>
            <person name="Koehrsen M."/>
            <person name="Alvarado L."/>
            <person name="Berlin A.M."/>
            <person name="Borenstein D."/>
            <person name="Chapman S.B."/>
            <person name="Chen Z."/>
            <person name="Engels R."/>
            <person name="Freedman E."/>
            <person name="Gellesch M."/>
            <person name="Goldberg J."/>
            <person name="Griggs A."/>
            <person name="Gujja S."/>
            <person name="Heilman E.R."/>
            <person name="Heiman D.I."/>
            <person name="Hepburn T.A."/>
            <person name="Howarth C."/>
            <person name="Jen D."/>
            <person name="Larson L."/>
            <person name="Mehta T."/>
            <person name="Park D."/>
            <person name="Pearson M."/>
            <person name="Richards J."/>
            <person name="Roberts A."/>
            <person name="Saif S."/>
            <person name="Shea T.D."/>
            <person name="Shenoy N."/>
            <person name="Sisk P."/>
            <person name="Stolte C."/>
            <person name="Sykes S.N."/>
            <person name="Walk T."/>
            <person name="White J."/>
            <person name="Yandava C."/>
            <person name="Izard J."/>
            <person name="Baranova O.V."/>
            <person name="Blanton J.M."/>
            <person name="Tanner A.C."/>
            <person name="Dewhirst F."/>
            <person name="Haas B."/>
            <person name="Nusbaum C."/>
            <person name="Birren B."/>
        </authorList>
    </citation>
    <scope>NUCLEOTIDE SEQUENCE [LARGE SCALE GENOMIC DNA]</scope>
    <source>
        <strain evidence="2 3">ATCC 29453</strain>
    </source>
</reference>
<evidence type="ECO:0008006" key="4">
    <source>
        <dbReference type="Google" id="ProtNLM"/>
    </source>
</evidence>
<keyword evidence="3" id="KW-1185">Reference proteome</keyword>
<dbReference type="eggNOG" id="ENOG5032UTV">
    <property type="taxonomic scope" value="Bacteria"/>
</dbReference>
<dbReference type="AlphaFoldDB" id="V9HK54"/>
<protein>
    <recommendedName>
        <fullName evidence="4">DUF4124 domain-containing protein</fullName>
    </recommendedName>
</protein>
<dbReference type="EMBL" id="ADCY02000041">
    <property type="protein sequence ID" value="EFG30175.1"/>
    <property type="molecule type" value="Genomic_DNA"/>
</dbReference>
<name>V9HK54_9NEIS</name>